<dbReference type="Pfam" id="PF13041">
    <property type="entry name" value="PPR_2"/>
    <property type="match status" value="3"/>
</dbReference>
<feature type="repeat" description="PPR" evidence="3">
    <location>
        <begin position="399"/>
        <end position="429"/>
    </location>
</feature>
<dbReference type="PANTHER" id="PTHR47926:SF543">
    <property type="entry name" value="(WILD MALAYSIAN BANANA) HYPOTHETICAL PROTEIN"/>
    <property type="match status" value="1"/>
</dbReference>
<dbReference type="FunFam" id="1.25.40.10:FF:000333">
    <property type="entry name" value="Pentatricopeptide repeat-containing protein"/>
    <property type="match status" value="1"/>
</dbReference>
<reference evidence="6" key="1">
    <citation type="submission" date="2025-08" db="UniProtKB">
        <authorList>
            <consortium name="RefSeq"/>
        </authorList>
    </citation>
    <scope>IDENTIFICATION</scope>
</reference>
<dbReference type="RefSeq" id="XP_029121621.1">
    <property type="nucleotide sequence ID" value="XM_029265788.1"/>
</dbReference>
<dbReference type="AlphaFoldDB" id="A0A8N4F715"/>
<dbReference type="GO" id="GO:0009451">
    <property type="term" value="P:RNA modification"/>
    <property type="evidence" value="ECO:0007669"/>
    <property type="project" value="InterPro"/>
</dbReference>
<dbReference type="Pfam" id="PF01535">
    <property type="entry name" value="PPR"/>
    <property type="match status" value="2"/>
</dbReference>
<proteinExistence type="inferred from homology"/>
<dbReference type="InterPro" id="IPR046960">
    <property type="entry name" value="PPR_At4g14850-like_plant"/>
</dbReference>
<evidence type="ECO:0000256" key="2">
    <source>
        <dbReference type="ARBA" id="ARBA00022737"/>
    </source>
</evidence>
<keyword evidence="5" id="KW-1185">Reference proteome</keyword>
<gene>
    <name evidence="6" type="primary">LOC105049298</name>
</gene>
<organism evidence="5 6">
    <name type="scientific">Elaeis guineensis var. tenera</name>
    <name type="common">Oil palm</name>
    <dbReference type="NCBI Taxonomy" id="51953"/>
    <lineage>
        <taxon>Eukaryota</taxon>
        <taxon>Viridiplantae</taxon>
        <taxon>Streptophyta</taxon>
        <taxon>Embryophyta</taxon>
        <taxon>Tracheophyta</taxon>
        <taxon>Spermatophyta</taxon>
        <taxon>Magnoliopsida</taxon>
        <taxon>Liliopsida</taxon>
        <taxon>Arecaceae</taxon>
        <taxon>Arecoideae</taxon>
        <taxon>Cocoseae</taxon>
        <taxon>Elaeidinae</taxon>
        <taxon>Elaeis</taxon>
    </lineage>
</organism>
<dbReference type="FunFam" id="1.25.40.10:FF:001093">
    <property type="entry name" value="Pentatricopeptide repeat-containing protein At2g34400"/>
    <property type="match status" value="1"/>
</dbReference>
<dbReference type="FunFam" id="1.25.40.10:FF:000427">
    <property type="entry name" value="Pentatricopeptide repeat-containing protein chloroplastic"/>
    <property type="match status" value="1"/>
</dbReference>
<evidence type="ECO:0000256" key="3">
    <source>
        <dbReference type="PROSITE-ProRule" id="PRU00708"/>
    </source>
</evidence>
<name>A0A8N4F715_ELAGV</name>
<feature type="repeat" description="PPR" evidence="3">
    <location>
        <begin position="197"/>
        <end position="231"/>
    </location>
</feature>
<dbReference type="PROSITE" id="PS51375">
    <property type="entry name" value="PPR"/>
    <property type="match status" value="7"/>
</dbReference>
<dbReference type="SUPFAM" id="SSF48452">
    <property type="entry name" value="TPR-like"/>
    <property type="match status" value="1"/>
</dbReference>
<dbReference type="InterPro" id="IPR011990">
    <property type="entry name" value="TPR-like_helical_dom_sf"/>
</dbReference>
<dbReference type="InterPro" id="IPR002885">
    <property type="entry name" value="PPR_rpt"/>
</dbReference>
<evidence type="ECO:0000313" key="5">
    <source>
        <dbReference type="Proteomes" id="UP000504607"/>
    </source>
</evidence>
<feature type="repeat" description="PPR" evidence="3">
    <location>
        <begin position="267"/>
        <end position="297"/>
    </location>
</feature>
<comment type="similarity">
    <text evidence="1">Belongs to the PPR family. PCMP-H subfamily.</text>
</comment>
<feature type="repeat" description="PPR" evidence="3">
    <location>
        <begin position="298"/>
        <end position="332"/>
    </location>
</feature>
<keyword evidence="2" id="KW-0677">Repeat</keyword>
<dbReference type="Proteomes" id="UP000504607">
    <property type="component" value="Chromosome 7"/>
</dbReference>
<dbReference type="Pfam" id="PF20431">
    <property type="entry name" value="E_motif"/>
    <property type="match status" value="1"/>
</dbReference>
<dbReference type="GO" id="GO:0003723">
    <property type="term" value="F:RNA binding"/>
    <property type="evidence" value="ECO:0007669"/>
    <property type="project" value="InterPro"/>
</dbReference>
<feature type="compositionally biased region" description="Pro residues" evidence="4">
    <location>
        <begin position="9"/>
        <end position="26"/>
    </location>
</feature>
<protein>
    <submittedName>
        <fullName evidence="6">Pentatricopeptide repeat-containing protein At2g34400</fullName>
    </submittedName>
</protein>
<dbReference type="PANTHER" id="PTHR47926">
    <property type="entry name" value="PENTATRICOPEPTIDE REPEAT-CONTAINING PROTEIN"/>
    <property type="match status" value="1"/>
</dbReference>
<dbReference type="NCBIfam" id="TIGR00756">
    <property type="entry name" value="PPR"/>
    <property type="match status" value="6"/>
</dbReference>
<evidence type="ECO:0000256" key="1">
    <source>
        <dbReference type="ARBA" id="ARBA00006643"/>
    </source>
</evidence>
<dbReference type="Gene3D" id="1.25.40.10">
    <property type="entry name" value="Tetratricopeptide repeat domain"/>
    <property type="match status" value="5"/>
</dbReference>
<evidence type="ECO:0000313" key="6">
    <source>
        <dbReference type="RefSeq" id="XP_029121621.1"/>
    </source>
</evidence>
<dbReference type="OrthoDB" id="185373at2759"/>
<feature type="repeat" description="PPR" evidence="3">
    <location>
        <begin position="95"/>
        <end position="130"/>
    </location>
</feature>
<feature type="repeat" description="PPR" evidence="3">
    <location>
        <begin position="368"/>
        <end position="398"/>
    </location>
</feature>
<feature type="region of interest" description="Disordered" evidence="4">
    <location>
        <begin position="1"/>
        <end position="35"/>
    </location>
</feature>
<dbReference type="InterPro" id="IPR046848">
    <property type="entry name" value="E_motif"/>
</dbReference>
<accession>A0A8N4F715</accession>
<evidence type="ECO:0000256" key="4">
    <source>
        <dbReference type="SAM" id="MobiDB-lite"/>
    </source>
</evidence>
<sequence length="661" mass="73925">MLKPKLPKGKPPPLLPLPPILPPHPSPRAQDPQPHHHRILTLLKQCNSLNSFKQIHSHMLISSIHKPNHLLSKLVVDLKDLPYSTLLFSQIPHPNDFSFNLMIRGLATCWNNPSLALHYYIRMIESGAKPNHYTYPFVLLASANLQSLYHGQNAHVSIFKTGLHSNDHVQHSLITMYSRCGEVGSARKVFNEISNRDMISWNSMISGYARMGFAREAVGLFRMMRAEGFEPDEVTLVSVLAACGDLGDVRLGAWLEGMVEGNKLVLNSFVGSALIDMYGKCGDLESARRIFDGMVKKDLVVWNAMITGYAQNGLSHEAIALFHAMREASIEPDKITMIGVLSACPSVGGLELGSWLDAYALQRGLHHNVYVGTALIDMYAKCGDLERAVHVFDMMPQKNIVSWNAMISALAFHGQGREAISLFERMRNEEGAIQPNDVTFVGVLSACAHGGLVDEGRRWFNSMGSVFGLVPKIEHYSCMVDLLARAGLLEEAWEFIEKMPEKPDAVVLGALLAACRNCRNVEVGERVINKILELDPSNSGNYVISSKIYAGLKRWDDSARMRGLMRERGISKTPGCSWIEVDGQVHEFHAGDGLHFKALEIYQMIEILVEEMKMEGYSPNTDLLWLEETPGFGDRVLIFGLLKFFEHSNRKKQQHKEPCRD</sequence>
<dbReference type="KEGG" id="egu:105049298"/>
<feature type="repeat" description="PPR" evidence="3">
    <location>
        <begin position="472"/>
        <end position="502"/>
    </location>
</feature>